<accession>A6FYY6</accession>
<evidence type="ECO:0000256" key="2">
    <source>
        <dbReference type="SAM" id="SignalP"/>
    </source>
</evidence>
<dbReference type="AlphaFoldDB" id="A6FYY6"/>
<dbReference type="EMBL" id="ABCS01000005">
    <property type="protein sequence ID" value="EDM81141.1"/>
    <property type="molecule type" value="Genomic_DNA"/>
</dbReference>
<keyword evidence="4" id="KW-1185">Reference proteome</keyword>
<keyword evidence="2" id="KW-0732">Signal</keyword>
<evidence type="ECO:0008006" key="5">
    <source>
        <dbReference type="Google" id="ProtNLM"/>
    </source>
</evidence>
<proteinExistence type="predicted"/>
<evidence type="ECO:0000313" key="4">
    <source>
        <dbReference type="Proteomes" id="UP000005801"/>
    </source>
</evidence>
<evidence type="ECO:0000256" key="1">
    <source>
        <dbReference type="SAM" id="MobiDB-lite"/>
    </source>
</evidence>
<reference evidence="3 4" key="1">
    <citation type="submission" date="2007-06" db="EMBL/GenBank/DDBJ databases">
        <authorList>
            <person name="Shimkets L."/>
            <person name="Ferriera S."/>
            <person name="Johnson J."/>
            <person name="Kravitz S."/>
            <person name="Beeson K."/>
            <person name="Sutton G."/>
            <person name="Rogers Y.-H."/>
            <person name="Friedman R."/>
            <person name="Frazier M."/>
            <person name="Venter J.C."/>
        </authorList>
    </citation>
    <scope>NUCLEOTIDE SEQUENCE [LARGE SCALE GENOMIC DNA]</scope>
    <source>
        <strain evidence="3 4">SIR-1</strain>
    </source>
</reference>
<protein>
    <recommendedName>
        <fullName evidence="5">Lipoprotein</fullName>
    </recommendedName>
</protein>
<dbReference type="RefSeq" id="WP_006969685.1">
    <property type="nucleotide sequence ID" value="NZ_ABCS01000005.1"/>
</dbReference>
<dbReference type="PROSITE" id="PS51257">
    <property type="entry name" value="PROKAR_LIPOPROTEIN"/>
    <property type="match status" value="1"/>
</dbReference>
<feature type="compositionally biased region" description="Low complexity" evidence="1">
    <location>
        <begin position="45"/>
        <end position="60"/>
    </location>
</feature>
<name>A6FYY6_9BACT</name>
<comment type="caution">
    <text evidence="3">The sequence shown here is derived from an EMBL/GenBank/DDBJ whole genome shotgun (WGS) entry which is preliminary data.</text>
</comment>
<dbReference type="Proteomes" id="UP000005801">
    <property type="component" value="Unassembled WGS sequence"/>
</dbReference>
<organism evidence="3 4">
    <name type="scientific">Plesiocystis pacifica SIR-1</name>
    <dbReference type="NCBI Taxonomy" id="391625"/>
    <lineage>
        <taxon>Bacteria</taxon>
        <taxon>Pseudomonadati</taxon>
        <taxon>Myxococcota</taxon>
        <taxon>Polyangia</taxon>
        <taxon>Nannocystales</taxon>
        <taxon>Nannocystaceae</taxon>
        <taxon>Plesiocystis</taxon>
    </lineage>
</organism>
<evidence type="ECO:0000313" key="3">
    <source>
        <dbReference type="EMBL" id="EDM81141.1"/>
    </source>
</evidence>
<feature type="chain" id="PRO_5002693459" description="Lipoprotein" evidence="2">
    <location>
        <begin position="23"/>
        <end position="237"/>
    </location>
</feature>
<feature type="compositionally biased region" description="Acidic residues" evidence="1">
    <location>
        <begin position="61"/>
        <end position="81"/>
    </location>
</feature>
<feature type="signal peptide" evidence="2">
    <location>
        <begin position="1"/>
        <end position="22"/>
    </location>
</feature>
<feature type="region of interest" description="Disordered" evidence="1">
    <location>
        <begin position="31"/>
        <end position="81"/>
    </location>
</feature>
<sequence>MTTKTRLSSVAGFALASLASLALLGCDVGTKPVGTDEAGDDDTGGTETTGSDDTSSSDTTDATDGESTGTDDEQASEGQEDDWNTMCESWCQVLDTCLSEDDPACLDDCVQAFTDIAEQFPSCLSVNEDYFTCIGALSCEDFGGDEPCFEEYAALGECEDPGCETSFGGALGSNECEFSTQCTFGPLYEVECVDGGDCTCLVNGMEVASCFNRGQVCSVDPGGDPSAINSCCGWDLP</sequence>
<gene>
    <name evidence="3" type="ORF">PPSIR1_30035</name>
</gene>